<protein>
    <submittedName>
        <fullName evidence="1">Transcriptional regulator</fullName>
    </submittedName>
</protein>
<dbReference type="Proteomes" id="UP000234950">
    <property type="component" value="Unassembled WGS sequence"/>
</dbReference>
<dbReference type="RefSeq" id="WP_101646093.1">
    <property type="nucleotide sequence ID" value="NZ_PGVE01000012.1"/>
</dbReference>
<dbReference type="InterPro" id="IPR021617">
    <property type="entry name" value="DUF3231"/>
</dbReference>
<evidence type="ECO:0000313" key="2">
    <source>
        <dbReference type="Proteomes" id="UP000234950"/>
    </source>
</evidence>
<reference evidence="1 2" key="1">
    <citation type="submission" date="2017-11" db="EMBL/GenBank/DDBJ databases">
        <title>Comparitive Functional Genomics of Dry Heat Resistant strains isolated from the Viking Spacecraft.</title>
        <authorList>
            <person name="Seuylemezian A."/>
            <person name="Cooper K."/>
            <person name="Vaishampayan P."/>
        </authorList>
    </citation>
    <scope>NUCLEOTIDE SEQUENCE [LARGE SCALE GENOMIC DNA]</scope>
    <source>
        <strain evidence="1 2">V32-6</strain>
    </source>
</reference>
<accession>A0A2N5HVH4</accession>
<organism evidence="1 2">
    <name type="scientific">Neobacillus cucumis</name>
    <dbReference type="NCBI Taxonomy" id="1740721"/>
    <lineage>
        <taxon>Bacteria</taxon>
        <taxon>Bacillati</taxon>
        <taxon>Bacillota</taxon>
        <taxon>Bacilli</taxon>
        <taxon>Bacillales</taxon>
        <taxon>Bacillaceae</taxon>
        <taxon>Neobacillus</taxon>
    </lineage>
</organism>
<comment type="caution">
    <text evidence="1">The sequence shown here is derived from an EMBL/GenBank/DDBJ whole genome shotgun (WGS) entry which is preliminary data.</text>
</comment>
<dbReference type="OrthoDB" id="1675670at2"/>
<name>A0A2N5HVH4_9BACI</name>
<evidence type="ECO:0000313" key="1">
    <source>
        <dbReference type="EMBL" id="PLS09509.1"/>
    </source>
</evidence>
<dbReference type="EMBL" id="PGVE01000012">
    <property type="protein sequence ID" value="PLS09509.1"/>
    <property type="molecule type" value="Genomic_DNA"/>
</dbReference>
<dbReference type="AlphaFoldDB" id="A0A2N5HVH4"/>
<sequence length="335" mass="38522">MEQINNQEKINASEYGIIWSQYINDTMSRCVLRYLLNDAKDENTRGVIQFALELSQTHIEKVKQFLTEENYPIPIGFTDEDVTVNAPTLFTDTFKVVYLQIMAIHGLTRYAGATSVCIREDVRKYLIECTSQTLELYDRVTTVALSKGILSKPPTLNNKQKIDFIRKQNYITGWFGKRRPINAIEISGAHLNMQKTMVKMVLELGFSQVCQSKEVREYFERARKLCKRHFHILGLMLEEENLHEPRIFESEVTDSTVPPFSDKLMLFHIATLLSAALGYYGEALSMCQRRDLSADYARMNMEIALIAEDGMNILIEKGWMEQPPTAADHENLAKD</sequence>
<gene>
    <name evidence="1" type="ORF">CVD27_01325</name>
</gene>
<proteinExistence type="predicted"/>
<dbReference type="Gene3D" id="1.20.1260.10">
    <property type="match status" value="2"/>
</dbReference>
<keyword evidence="2" id="KW-1185">Reference proteome</keyword>
<dbReference type="InterPro" id="IPR012347">
    <property type="entry name" value="Ferritin-like"/>
</dbReference>
<dbReference type="Pfam" id="PF11553">
    <property type="entry name" value="DUF3231"/>
    <property type="match status" value="2"/>
</dbReference>